<gene>
    <name evidence="1" type="ordered locus">Cabther_B0422</name>
</gene>
<evidence type="ECO:0000313" key="2">
    <source>
        <dbReference type="Proteomes" id="UP000006791"/>
    </source>
</evidence>
<evidence type="ECO:0000313" key="1">
    <source>
        <dbReference type="EMBL" id="AEP13423.1"/>
    </source>
</evidence>
<dbReference type="HOGENOM" id="CLU_2859573_0_0_0"/>
<dbReference type="Proteomes" id="UP000006791">
    <property type="component" value="Chromosome 2"/>
</dbReference>
<organism evidence="1 2">
    <name type="scientific">Chloracidobacterium thermophilum (strain B)</name>
    <dbReference type="NCBI Taxonomy" id="981222"/>
    <lineage>
        <taxon>Bacteria</taxon>
        <taxon>Pseudomonadati</taxon>
        <taxon>Acidobacteriota</taxon>
        <taxon>Terriglobia</taxon>
        <taxon>Terriglobales</taxon>
        <taxon>Acidobacteriaceae</taxon>
        <taxon>Chloracidobacterium</taxon>
    </lineage>
</organism>
<protein>
    <submittedName>
        <fullName evidence="1">Uncharacterized protein</fullName>
    </submittedName>
</protein>
<name>G2LLE8_CHLTF</name>
<accession>G2LLE8</accession>
<dbReference type="STRING" id="981222.Cabther_B0422"/>
<sequence>MARTSIDWLIINLPPSITGAMTARPPLLTRLKVRRPAGYVAASGNSQTFAPGIFVKMVPVNVGV</sequence>
<dbReference type="AlphaFoldDB" id="G2LLE8"/>
<proteinExistence type="predicted"/>
<keyword evidence="2" id="KW-1185">Reference proteome</keyword>
<reference evidence="1 2" key="1">
    <citation type="journal article" date="2012" name="Environ. Microbiol.">
        <title>Complete genome of Candidatus Chloracidobacterium thermophilum, a chlorophyll-based photoheterotroph belonging to the phylum Acidobacteria.</title>
        <authorList>
            <person name="Garcia Costas A.M."/>
            <person name="Liu Z."/>
            <person name="Tomsho L.P."/>
            <person name="Schuster S.C."/>
            <person name="Ward D.M."/>
            <person name="Bryant D.A."/>
        </authorList>
    </citation>
    <scope>NUCLEOTIDE SEQUENCE [LARGE SCALE GENOMIC DNA]</scope>
    <source>
        <strain evidence="1 2">B</strain>
    </source>
</reference>
<dbReference type="KEGG" id="ctm:Cabther_B0422"/>
<dbReference type="EMBL" id="CP002515">
    <property type="protein sequence ID" value="AEP13423.1"/>
    <property type="molecule type" value="Genomic_DNA"/>
</dbReference>